<evidence type="ECO:0000256" key="4">
    <source>
        <dbReference type="ARBA" id="ARBA00023242"/>
    </source>
</evidence>
<dbReference type="RefSeq" id="XP_015171373.1">
    <property type="nucleotide sequence ID" value="XM_015315887.1"/>
</dbReference>
<dbReference type="RefSeq" id="XP_015171372.1">
    <property type="nucleotide sequence ID" value="XM_015315886.1"/>
</dbReference>
<accession>A0ABM1HTT5</accession>
<name>A0ABM1HTT5_POLDO</name>
<keyword evidence="5" id="KW-0853">WD repeat</keyword>
<dbReference type="PANTHER" id="PTHR10350">
    <property type="entry name" value="NUCLEAR PORE COMPLEX PROTEIN NUP155"/>
    <property type="match status" value="1"/>
</dbReference>
<dbReference type="InterPro" id="IPR042538">
    <property type="entry name" value="Nucleoporin_Nup155_C_3"/>
</dbReference>
<evidence type="ECO:0000313" key="9">
    <source>
        <dbReference type="RefSeq" id="XP_015171372.1"/>
    </source>
</evidence>
<dbReference type="InterPro" id="IPR001680">
    <property type="entry name" value="WD40_rpt"/>
</dbReference>
<evidence type="ECO:0000259" key="6">
    <source>
        <dbReference type="Pfam" id="PF03177"/>
    </source>
</evidence>
<evidence type="ECO:0000256" key="5">
    <source>
        <dbReference type="PROSITE-ProRule" id="PRU00221"/>
    </source>
</evidence>
<reference evidence="9 10" key="1">
    <citation type="submission" date="2025-05" db="UniProtKB">
        <authorList>
            <consortium name="RefSeq"/>
        </authorList>
    </citation>
    <scope>IDENTIFICATION</scope>
    <source>
        <tissue evidence="9 10">Whole body</tissue>
    </source>
</reference>
<keyword evidence="3" id="KW-0813">Transport</keyword>
<sequence>MSLAEMEPLKIHLDALEMAGKMVDKHITADSNFPSLINLMRCNIQGGPTVSGLDDHDYPSLNGSSINLTNINQMKIHSKIPLPSEVMEHFGHMQCHCMMGLFTEISKAWLTIDSDIYVWSYENEADVAYFDGLNETIISVGLTKPKPGIFQGYVKYLLILTTTVEITILAVILNENDNGKSIEMQLVPEPIFTVTTDGIGITTIANTNNGRIFLGGRDGSLFEICYQAESSWFSKRCKKVNHSEGPLSFVIPSFVTMALSEEEAIIQISIDDSRNILYTLGDKGTITVWDIDNGGASKVTSFSQSSLVQNTVHVVKTLDSNNFRPLVSISAITESESIHLNLVVVAATGTRFYFCCTPPSNPSSRPQGLQLIHVRLPPGYAANAPVTRPKKVQMAHYRKGTLILVCGGDTESAWCLSNDAYPFTNYLAETQSILPLDSPVWAMAEIIGESAMNMEKLSTTQGEPPLLVRQHMEPPRKFIFLTTQGAIILIQVRPVDILRQLLLEQRGPDTESVRAYFQSQSPEQACATCLILATLESSQNTQLCEWAARAFFLYGGQKVSGIIPTIDRHSNFPNIHTAGDLRSSTPRVQIFDTRPQTFRQQPQMGLNSDVTLQQFSAKHGGLYLYVGRILRPIWNLRCIKQELVNNKTQISSTIPPNQIRWILNHLQALRFFLNKNTNITKQHNSARSITDEFETTLPNLYQEPIVEERNSLDALKVFITHACEVLGLWEILCENQLNNIINCLSKDQISQFSTATFRDLILIGHEISSLLIIHLIDSYLGDNASVDAVSSRLREVCPNLYRSEDAVCSKANEIILKAKNCKNSDEKQVYLQSALKLCKEVAPRLNLSAVCQQFVACQFYTGVLELCICCAKRIDPHNAALHFYKNNEPVEDQEGNMAYIKRLEIYKEFTSMLDHIFNQNMSSPLTPTIPSKPGPALDNTSAVPIILTKDILYEIINDALHSPCEILHTAVYIWMIERGLHGELVALAASSLETYLSRVNAPELLWQFYERNKNHAAAAKILDSLATKPSSEISLSERVEYLARAVVCMRSDQAGYAPYLGIFLRELEDKLEVARIQQQILDTICSQQHIFDPVTVRDAKLKLNSSLLDITQLYEEYAEPLELLECKLAIIHCSGHQDAMLIQGIWTNIINNELKNAEASSPEDKMAILMTKVKLLGQEYSGSPHCFPIEFLIEQLEIKACKLKTSNNCIITMFLKLGVSMEDLLDYYDKMIGKNTRIWLNKGNEFHLIDSTANLINYIIQNQNISNAFNREKLIVKCQDVVSKCLTILFSKPNSEHLIAKLRSMRM</sequence>
<dbReference type="InterPro" id="IPR042537">
    <property type="entry name" value="Nucleoporin_Nup155_C_2"/>
</dbReference>
<dbReference type="Gene3D" id="1.25.40.450">
    <property type="entry name" value="Nucleoporin, helical domain, N-terminal subdomain"/>
    <property type="match status" value="1"/>
</dbReference>
<dbReference type="Gene3D" id="1.20.120.1880">
    <property type="entry name" value="Nucleoporin, helical C-terminal domain"/>
    <property type="match status" value="1"/>
</dbReference>
<evidence type="ECO:0000313" key="10">
    <source>
        <dbReference type="RefSeq" id="XP_015171373.1"/>
    </source>
</evidence>
<keyword evidence="4" id="KW-0539">Nucleus</keyword>
<comment type="similarity">
    <text evidence="2">Belongs to the non-repetitive/WGA-negative nucleoporin family.</text>
</comment>
<feature type="repeat" description="WD" evidence="5">
    <location>
        <begin position="258"/>
        <end position="299"/>
    </location>
</feature>
<evidence type="ECO:0000256" key="1">
    <source>
        <dbReference type="ARBA" id="ARBA00004123"/>
    </source>
</evidence>
<dbReference type="InterPro" id="IPR042533">
    <property type="entry name" value="Nucleoporin_Nup155_C_1"/>
</dbReference>
<feature type="domain" description="Nucleoporin Nup133/Nup155-like C-terminal" evidence="6">
    <location>
        <begin position="616"/>
        <end position="1286"/>
    </location>
</feature>
<dbReference type="Pfam" id="PF03177">
    <property type="entry name" value="Nucleoporin_C"/>
    <property type="match status" value="1"/>
</dbReference>
<keyword evidence="8" id="KW-1185">Reference proteome</keyword>
<dbReference type="Proteomes" id="UP000694924">
    <property type="component" value="Unplaced"/>
</dbReference>
<dbReference type="Gene3D" id="1.25.40.440">
    <property type="entry name" value="Nucleoporin, helical domain, central subdomain"/>
    <property type="match status" value="1"/>
</dbReference>
<dbReference type="GeneID" id="107063796"/>
<evidence type="ECO:0000259" key="7">
    <source>
        <dbReference type="Pfam" id="PF08801"/>
    </source>
</evidence>
<dbReference type="Pfam" id="PF08801">
    <property type="entry name" value="Nucleoporin_N"/>
    <property type="match status" value="1"/>
</dbReference>
<gene>
    <name evidence="9 10" type="primary">LOC107063796</name>
</gene>
<dbReference type="InterPro" id="IPR004870">
    <property type="entry name" value="Nucleoporin_Nup155"/>
</dbReference>
<dbReference type="PROSITE" id="PS50082">
    <property type="entry name" value="WD_REPEATS_2"/>
    <property type="match status" value="1"/>
</dbReference>
<evidence type="ECO:0000256" key="2">
    <source>
        <dbReference type="ARBA" id="ARBA00007373"/>
    </source>
</evidence>
<feature type="domain" description="Nucleoporin Nup133/Nup155-like N-terminal" evidence="7">
    <location>
        <begin position="78"/>
        <end position="488"/>
    </location>
</feature>
<evidence type="ECO:0000256" key="3">
    <source>
        <dbReference type="ARBA" id="ARBA00022448"/>
    </source>
</evidence>
<dbReference type="Gene3D" id="1.20.58.1780">
    <property type="match status" value="1"/>
</dbReference>
<protein>
    <submittedName>
        <fullName evidence="9 10">Nuclear pore complex protein Nup155 isoform X1</fullName>
    </submittedName>
</protein>
<organism evidence="8 9">
    <name type="scientific">Polistes dominula</name>
    <name type="common">European paper wasp</name>
    <name type="synonym">Vespa dominula</name>
    <dbReference type="NCBI Taxonomy" id="743375"/>
    <lineage>
        <taxon>Eukaryota</taxon>
        <taxon>Metazoa</taxon>
        <taxon>Ecdysozoa</taxon>
        <taxon>Arthropoda</taxon>
        <taxon>Hexapoda</taxon>
        <taxon>Insecta</taxon>
        <taxon>Pterygota</taxon>
        <taxon>Neoptera</taxon>
        <taxon>Endopterygota</taxon>
        <taxon>Hymenoptera</taxon>
        <taxon>Apocrita</taxon>
        <taxon>Aculeata</taxon>
        <taxon>Vespoidea</taxon>
        <taxon>Vespidae</taxon>
        <taxon>Polistinae</taxon>
        <taxon>Polistini</taxon>
        <taxon>Polistes</taxon>
    </lineage>
</organism>
<proteinExistence type="inferred from homology"/>
<dbReference type="InterPro" id="IPR014908">
    <property type="entry name" value="Nucleoporin_Nup133/Nup155_N"/>
</dbReference>
<dbReference type="InterPro" id="IPR036322">
    <property type="entry name" value="WD40_repeat_dom_sf"/>
</dbReference>
<dbReference type="SUPFAM" id="SSF50978">
    <property type="entry name" value="WD40 repeat-like"/>
    <property type="match status" value="1"/>
</dbReference>
<comment type="subcellular location">
    <subcellularLocation>
        <location evidence="1">Nucleus</location>
    </subcellularLocation>
</comment>
<evidence type="ECO:0000313" key="8">
    <source>
        <dbReference type="Proteomes" id="UP000694924"/>
    </source>
</evidence>
<dbReference type="InterPro" id="IPR007187">
    <property type="entry name" value="Nucleoporin_Nup133/Nup155_C"/>
</dbReference>
<dbReference type="PANTHER" id="PTHR10350:SF6">
    <property type="entry name" value="NUCLEAR PORE COMPLEX PROTEIN NUP155"/>
    <property type="match status" value="1"/>
</dbReference>